<evidence type="ECO:0000256" key="2">
    <source>
        <dbReference type="ARBA" id="ARBA00004496"/>
    </source>
</evidence>
<dbReference type="Gene3D" id="2.130.10.10">
    <property type="entry name" value="YVTN repeat-like/Quinoprotein amine dehydrogenase"/>
    <property type="match status" value="3"/>
</dbReference>
<dbReference type="PROSITE" id="PS50082">
    <property type="entry name" value="WD_REPEATS_2"/>
    <property type="match status" value="1"/>
</dbReference>
<dbReference type="SMART" id="SM00320">
    <property type="entry name" value="WD40"/>
    <property type="match status" value="9"/>
</dbReference>
<name>A0AAV5QZB7_PICKL</name>
<dbReference type="InterPro" id="IPR015943">
    <property type="entry name" value="WD40/YVTN_repeat-like_dom_sf"/>
</dbReference>
<evidence type="ECO:0000256" key="6">
    <source>
        <dbReference type="ARBA" id="ARBA00022490"/>
    </source>
</evidence>
<keyword evidence="14" id="KW-1185">Reference proteome</keyword>
<evidence type="ECO:0000313" key="14">
    <source>
        <dbReference type="Proteomes" id="UP001378960"/>
    </source>
</evidence>
<evidence type="ECO:0000256" key="5">
    <source>
        <dbReference type="ARBA" id="ARBA00020267"/>
    </source>
</evidence>
<dbReference type="PANTHER" id="PTHR44111:SF1">
    <property type="entry name" value="ELONGATOR COMPLEX PROTEIN 2"/>
    <property type="match status" value="1"/>
</dbReference>
<feature type="region of interest" description="Disordered" evidence="12">
    <location>
        <begin position="517"/>
        <end position="545"/>
    </location>
</feature>
<reference evidence="13 14" key="1">
    <citation type="journal article" date="2023" name="Elife">
        <title>Identification of key yeast species and microbe-microbe interactions impacting larval growth of Drosophila in the wild.</title>
        <authorList>
            <person name="Mure A."/>
            <person name="Sugiura Y."/>
            <person name="Maeda R."/>
            <person name="Honda K."/>
            <person name="Sakurai N."/>
            <person name="Takahashi Y."/>
            <person name="Watada M."/>
            <person name="Katoh T."/>
            <person name="Gotoh A."/>
            <person name="Gotoh Y."/>
            <person name="Taniguchi I."/>
            <person name="Nakamura K."/>
            <person name="Hayashi T."/>
            <person name="Katayama T."/>
            <person name="Uemura T."/>
            <person name="Hattori Y."/>
        </authorList>
    </citation>
    <scope>NUCLEOTIDE SEQUENCE [LARGE SCALE GENOMIC DNA]</scope>
    <source>
        <strain evidence="13 14">PK-24</strain>
    </source>
</reference>
<keyword evidence="9" id="KW-0677">Repeat</keyword>
<keyword evidence="6" id="KW-0963">Cytoplasm</keyword>
<gene>
    <name evidence="13" type="ORF">DAPK24_009060</name>
</gene>
<dbReference type="AlphaFoldDB" id="A0AAV5QZB7"/>
<dbReference type="SUPFAM" id="SSF50978">
    <property type="entry name" value="WD40 repeat-like"/>
    <property type="match status" value="2"/>
</dbReference>
<evidence type="ECO:0000256" key="8">
    <source>
        <dbReference type="ARBA" id="ARBA00022694"/>
    </source>
</evidence>
<comment type="subcellular location">
    <subcellularLocation>
        <location evidence="2">Cytoplasm</location>
    </subcellularLocation>
    <subcellularLocation>
        <location evidence="1">Nucleus</location>
    </subcellularLocation>
</comment>
<dbReference type="PANTHER" id="PTHR44111">
    <property type="entry name" value="ELONGATOR COMPLEX PROTEIN 2"/>
    <property type="match status" value="1"/>
</dbReference>
<comment type="pathway">
    <text evidence="3">tRNA modification; 5-methoxycarbonylmethyl-2-thiouridine-tRNA biosynthesis.</text>
</comment>
<feature type="compositionally biased region" description="Acidic residues" evidence="12">
    <location>
        <begin position="530"/>
        <end position="539"/>
    </location>
</feature>
<dbReference type="GO" id="GO:0033588">
    <property type="term" value="C:elongator holoenzyme complex"/>
    <property type="evidence" value="ECO:0007669"/>
    <property type="project" value="InterPro"/>
</dbReference>
<sequence length="812" mass="92318">MESIFAGCNRSLGIFDYNENQKILAYGSNNTVSITCPIFDNNGYTVETQVIETLKSSNNNKNGEITFVKWLQKTDILFSGDITGTVNIWKYQTDGFRLLQSLKPTKDSISCIGFTKNDSKCLDFIIGDSKGFVYYYQFNREEHLFTELCNFELPYGYYAMVMNIIKISNNERIILCGGSKPIINVLSVNISESLIDLKLSLPGHDDWVRTIDSVEIETIMETVDDITYPRRNIIFASGSLDRIIRLWKLTIKDSNTPVYVETNKLKLLTSKEYKFETLNHRYCIFLDAILMGHDDWVSEVSWKGDTNKEEELMLLSSGADSSVMIWQADKSTGVWFPEVRLGELAIKGASTATGSSGGFYSSKWIINKELNIEVILTNGKTGSFRCWTKQGDETFFQTKTTLNGPMKPISDISWSKGGDYLLVTSYDQTTRLYCKPKNSYKWFEFGRPQIHGFDMITVKSISDTRFISAGDEKIIRVFDMPKSIASMLNKFCGIESLGEEQLNGEKLPEYASVPVLGLSNKSENDKPEGVEDGEDGEDDGGYKGDGIKEIIEPPIEDILQRHTLWPEIEKLYGHGFEITTVDVSNDGKIISSACRSNVSRHSVIRNFNSETWLECEDKLSAHDLTITRLRYSLNDEDNKDEYLLSVSRDRKFSLWKRLGGEKFELIKIMEKAHSRIIWDCAWVNFGEVISFLTCSRDKEVKLWKMDNESKEVKNYGSIKFEIAVTAIDSVKINNNGIFKVIIGLDNGKIFIYRVDVNKNEFEEIEAIENRDLPGDSISRISISNKVEVEESGEIKHIVAIGSKDNSLRIMRK</sequence>
<dbReference type="Proteomes" id="UP001378960">
    <property type="component" value="Unassembled WGS sequence"/>
</dbReference>
<evidence type="ECO:0000256" key="1">
    <source>
        <dbReference type="ARBA" id="ARBA00004123"/>
    </source>
</evidence>
<keyword evidence="8" id="KW-0819">tRNA processing</keyword>
<comment type="similarity">
    <text evidence="4">Belongs to the WD repeat ELP2 family.</text>
</comment>
<keyword evidence="10" id="KW-0539">Nucleus</keyword>
<evidence type="ECO:0000256" key="4">
    <source>
        <dbReference type="ARBA" id="ARBA00005881"/>
    </source>
</evidence>
<dbReference type="EMBL" id="BTGB01000001">
    <property type="protein sequence ID" value="GMM44331.1"/>
    <property type="molecule type" value="Genomic_DNA"/>
</dbReference>
<dbReference type="Pfam" id="PF00400">
    <property type="entry name" value="WD40"/>
    <property type="match status" value="5"/>
</dbReference>
<evidence type="ECO:0000256" key="3">
    <source>
        <dbReference type="ARBA" id="ARBA00005043"/>
    </source>
</evidence>
<feature type="repeat" description="WD" evidence="11">
    <location>
        <begin position="290"/>
        <end position="327"/>
    </location>
</feature>
<evidence type="ECO:0000256" key="10">
    <source>
        <dbReference type="ARBA" id="ARBA00023242"/>
    </source>
</evidence>
<keyword evidence="7 11" id="KW-0853">WD repeat</keyword>
<evidence type="ECO:0000256" key="11">
    <source>
        <dbReference type="PROSITE-ProRule" id="PRU00221"/>
    </source>
</evidence>
<evidence type="ECO:0000256" key="12">
    <source>
        <dbReference type="SAM" id="MobiDB-lite"/>
    </source>
</evidence>
<dbReference type="InterPro" id="IPR001680">
    <property type="entry name" value="WD40_rpt"/>
</dbReference>
<proteinExistence type="inferred from homology"/>
<organism evidence="13 14">
    <name type="scientific">Pichia kluyveri</name>
    <name type="common">Yeast</name>
    <dbReference type="NCBI Taxonomy" id="36015"/>
    <lineage>
        <taxon>Eukaryota</taxon>
        <taxon>Fungi</taxon>
        <taxon>Dikarya</taxon>
        <taxon>Ascomycota</taxon>
        <taxon>Saccharomycotina</taxon>
        <taxon>Pichiomycetes</taxon>
        <taxon>Pichiales</taxon>
        <taxon>Pichiaceae</taxon>
        <taxon>Pichia</taxon>
    </lineage>
</organism>
<evidence type="ECO:0000256" key="9">
    <source>
        <dbReference type="ARBA" id="ARBA00022737"/>
    </source>
</evidence>
<dbReference type="GO" id="GO:0005737">
    <property type="term" value="C:cytoplasm"/>
    <property type="evidence" value="ECO:0007669"/>
    <property type="project" value="UniProtKB-SubCell"/>
</dbReference>
<dbReference type="GO" id="GO:0002098">
    <property type="term" value="P:tRNA wobble uridine modification"/>
    <property type="evidence" value="ECO:0007669"/>
    <property type="project" value="InterPro"/>
</dbReference>
<dbReference type="InterPro" id="IPR036322">
    <property type="entry name" value="WD40_repeat_dom_sf"/>
</dbReference>
<dbReference type="GO" id="GO:0005634">
    <property type="term" value="C:nucleus"/>
    <property type="evidence" value="ECO:0007669"/>
    <property type="project" value="UniProtKB-SubCell"/>
</dbReference>
<protein>
    <recommendedName>
        <fullName evidence="5">Elongator complex protein 2</fullName>
    </recommendedName>
</protein>
<evidence type="ECO:0000256" key="7">
    <source>
        <dbReference type="ARBA" id="ARBA00022574"/>
    </source>
</evidence>
<dbReference type="InterPro" id="IPR037289">
    <property type="entry name" value="Elp2"/>
</dbReference>
<accession>A0AAV5QZB7</accession>
<comment type="caution">
    <text evidence="13">The sequence shown here is derived from an EMBL/GenBank/DDBJ whole genome shotgun (WGS) entry which is preliminary data.</text>
</comment>
<evidence type="ECO:0000313" key="13">
    <source>
        <dbReference type="EMBL" id="GMM44331.1"/>
    </source>
</evidence>